<comment type="subcellular location">
    <subcellularLocation>
        <location evidence="1 9">Cytoplasm</location>
    </subcellularLocation>
</comment>
<evidence type="ECO:0000256" key="1">
    <source>
        <dbReference type="ARBA" id="ARBA00004496"/>
    </source>
</evidence>
<dbReference type="GO" id="GO:0051301">
    <property type="term" value="P:cell division"/>
    <property type="evidence" value="ECO:0007669"/>
    <property type="project" value="UniProtKB-KW"/>
</dbReference>
<keyword evidence="3 9" id="KW-0132">Cell division</keyword>
<feature type="active site" evidence="9">
    <location>
        <position position="179"/>
    </location>
</feature>
<keyword evidence="13" id="KW-1185">Reference proteome</keyword>
<sequence>MSDFTDLIEEFLAWQSGVRGLSEHSVAAYRSDLYAMAAMLKANVPPQAKNPACDAVTTEDLRACIGALSRQNKAAASINRFIASVRNFFAYCRRFGYIKIDPACDLKTVKNPVRVPKFMSAEEVDALCAQPGQTPLLWPERDTALFEMLYSSGCRVSELAQLKLGDVSAAYDSALVRGKGGKDRRVFFSKEACAALKRYVAERGKTIGKAGAQAAGKTTEALFINRKGGALSARGMRFIVSRYSSAEGTNRHVSPHVFRHTFATAMLRSGADIRAVQEMLGHSSISTTQRYTHVTTEELTALYNRAHPHGSENK</sequence>
<dbReference type="EMBL" id="ATFF01000006">
    <property type="protein sequence ID" value="EPF30456.1"/>
    <property type="molecule type" value="Genomic_DNA"/>
</dbReference>
<dbReference type="PROSITE" id="PS51898">
    <property type="entry name" value="TYR_RECOMBINASE"/>
    <property type="match status" value="1"/>
</dbReference>
<dbReference type="InterPro" id="IPR013762">
    <property type="entry name" value="Integrase-like_cat_sf"/>
</dbReference>
<feature type="domain" description="Core-binding (CB)" evidence="11">
    <location>
        <begin position="2"/>
        <end position="93"/>
    </location>
</feature>
<dbReference type="InterPro" id="IPR023009">
    <property type="entry name" value="Tyrosine_recombinase_XerC/XerD"/>
</dbReference>
<dbReference type="HOGENOM" id="CLU_027562_9_6_12"/>
<comment type="function">
    <text evidence="9">Site-specific tyrosine recombinase, which acts by catalyzing the cutting and rejoining of the recombining DNA molecules. The XerC-XerD complex is essential to convert dimers of the bacterial chromosome into monomers to permit their segregation at cell division. It also contributes to the segregational stability of plasmids.</text>
</comment>
<reference evidence="12 13" key="1">
    <citation type="submission" date="2013-04" db="EMBL/GenBank/DDBJ databases">
        <title>The Genome Sequence of Treponema maltophilum ATCC 51939.</title>
        <authorList>
            <consortium name="The Broad Institute Genomics Platform"/>
            <person name="Earl A."/>
            <person name="Ward D."/>
            <person name="Feldgarden M."/>
            <person name="Gevers D."/>
            <person name="Leonetti C."/>
            <person name="Blanton J.M."/>
            <person name="Dewhirst F.E."/>
            <person name="Izard J."/>
            <person name="Walker B."/>
            <person name="Young S."/>
            <person name="Zeng Q."/>
            <person name="Gargeya S."/>
            <person name="Fitzgerald M."/>
            <person name="Haas B."/>
            <person name="Abouelleil A."/>
            <person name="Allen A.W."/>
            <person name="Alvarado L."/>
            <person name="Arachchi H.M."/>
            <person name="Berlin A.M."/>
            <person name="Chapman S.B."/>
            <person name="Gainer-Dewar J."/>
            <person name="Goldberg J."/>
            <person name="Griggs A."/>
            <person name="Gujja S."/>
            <person name="Hansen M."/>
            <person name="Howarth C."/>
            <person name="Imamovic A."/>
            <person name="Ireland A."/>
            <person name="Larimer J."/>
            <person name="McCowan C."/>
            <person name="Murphy C."/>
            <person name="Pearson M."/>
            <person name="Poon T.W."/>
            <person name="Priest M."/>
            <person name="Roberts A."/>
            <person name="Saif S."/>
            <person name="Shea T."/>
            <person name="Sisk P."/>
            <person name="Sykes S."/>
            <person name="Wortman J."/>
            <person name="Nusbaum C."/>
            <person name="Birren B."/>
        </authorList>
    </citation>
    <scope>NUCLEOTIDE SEQUENCE [LARGE SCALE GENOMIC DNA]</scope>
    <source>
        <strain evidence="12 13">ATCC 51939</strain>
    </source>
</reference>
<dbReference type="GO" id="GO:0003677">
    <property type="term" value="F:DNA binding"/>
    <property type="evidence" value="ECO:0007669"/>
    <property type="project" value="UniProtKB-UniRule"/>
</dbReference>
<dbReference type="PATRIC" id="fig|1125699.3.peg.786"/>
<dbReference type="eggNOG" id="COG4974">
    <property type="taxonomic scope" value="Bacteria"/>
</dbReference>
<dbReference type="InterPro" id="IPR011010">
    <property type="entry name" value="DNA_brk_join_enz"/>
</dbReference>
<dbReference type="PANTHER" id="PTHR30349">
    <property type="entry name" value="PHAGE INTEGRASE-RELATED"/>
    <property type="match status" value="1"/>
</dbReference>
<dbReference type="GO" id="GO:0006313">
    <property type="term" value="P:DNA transposition"/>
    <property type="evidence" value="ECO:0007669"/>
    <property type="project" value="UniProtKB-UniRule"/>
</dbReference>
<dbReference type="Pfam" id="PF00589">
    <property type="entry name" value="Phage_integrase"/>
    <property type="match status" value="1"/>
</dbReference>
<feature type="active site" description="O-(3'-phospho-DNA)-tyrosine intermediate" evidence="9">
    <location>
        <position position="291"/>
    </location>
</feature>
<dbReference type="AlphaFoldDB" id="S3K0N9"/>
<dbReference type="RefSeq" id="WP_016525067.1">
    <property type="nucleotide sequence ID" value="NZ_KE332518.1"/>
</dbReference>
<accession>S3K0N9</accession>
<dbReference type="GO" id="GO:0005737">
    <property type="term" value="C:cytoplasm"/>
    <property type="evidence" value="ECO:0007669"/>
    <property type="project" value="UniProtKB-SubCell"/>
</dbReference>
<dbReference type="Gene3D" id="1.10.443.10">
    <property type="entry name" value="Intergrase catalytic core"/>
    <property type="match status" value="1"/>
</dbReference>
<feature type="active site" evidence="9">
    <location>
        <position position="256"/>
    </location>
</feature>
<dbReference type="InterPro" id="IPR002104">
    <property type="entry name" value="Integrase_catalytic"/>
</dbReference>
<dbReference type="InterPro" id="IPR050090">
    <property type="entry name" value="Tyrosine_recombinase_XerCD"/>
</dbReference>
<gene>
    <name evidence="9" type="primary">xerC</name>
    <name evidence="12" type="ORF">HMPREF9194_00773</name>
</gene>
<keyword evidence="4 9" id="KW-0159">Chromosome partition</keyword>
<dbReference type="STRING" id="1125699.HMPREF9194_00773"/>
<evidence type="ECO:0000256" key="3">
    <source>
        <dbReference type="ARBA" id="ARBA00022618"/>
    </source>
</evidence>
<dbReference type="GO" id="GO:0007059">
    <property type="term" value="P:chromosome segregation"/>
    <property type="evidence" value="ECO:0007669"/>
    <property type="project" value="UniProtKB-UniRule"/>
</dbReference>
<organism evidence="12 13">
    <name type="scientific">Treponema maltophilum ATCC 51939</name>
    <dbReference type="NCBI Taxonomy" id="1125699"/>
    <lineage>
        <taxon>Bacteria</taxon>
        <taxon>Pseudomonadati</taxon>
        <taxon>Spirochaetota</taxon>
        <taxon>Spirochaetia</taxon>
        <taxon>Spirochaetales</taxon>
        <taxon>Treponemataceae</taxon>
        <taxon>Treponema</taxon>
    </lineage>
</organism>
<evidence type="ECO:0000256" key="5">
    <source>
        <dbReference type="ARBA" id="ARBA00022908"/>
    </source>
</evidence>
<keyword evidence="7 9" id="KW-0233">DNA recombination</keyword>
<feature type="active site" evidence="9">
    <location>
        <position position="259"/>
    </location>
</feature>
<keyword evidence="8 9" id="KW-0131">Cell cycle</keyword>
<comment type="caution">
    <text evidence="12">The sequence shown here is derived from an EMBL/GenBank/DDBJ whole genome shotgun (WGS) entry which is preliminary data.</text>
</comment>
<dbReference type="CDD" id="cd00798">
    <property type="entry name" value="INT_XerDC_C"/>
    <property type="match status" value="1"/>
</dbReference>
<dbReference type="InterPro" id="IPR010998">
    <property type="entry name" value="Integrase_recombinase_N"/>
</dbReference>
<evidence type="ECO:0000259" key="11">
    <source>
        <dbReference type="PROSITE" id="PS51900"/>
    </source>
</evidence>
<feature type="active site" evidence="9">
    <location>
        <position position="155"/>
    </location>
</feature>
<dbReference type="Gene3D" id="1.10.150.130">
    <property type="match status" value="1"/>
</dbReference>
<dbReference type="InterPro" id="IPR044068">
    <property type="entry name" value="CB"/>
</dbReference>
<proteinExistence type="inferred from homology"/>
<feature type="domain" description="Tyr recombinase" evidence="10">
    <location>
        <begin position="114"/>
        <end position="304"/>
    </location>
</feature>
<keyword evidence="5 9" id="KW-0229">DNA integration</keyword>
<evidence type="ECO:0000313" key="12">
    <source>
        <dbReference type="EMBL" id="EPF30456.1"/>
    </source>
</evidence>
<dbReference type="Pfam" id="PF02899">
    <property type="entry name" value="Phage_int_SAM_1"/>
    <property type="match status" value="1"/>
</dbReference>
<evidence type="ECO:0000259" key="10">
    <source>
        <dbReference type="PROSITE" id="PS51898"/>
    </source>
</evidence>
<name>S3K0N9_TREMA</name>
<dbReference type="InterPro" id="IPR004107">
    <property type="entry name" value="Integrase_SAM-like_N"/>
</dbReference>
<evidence type="ECO:0000256" key="9">
    <source>
        <dbReference type="HAMAP-Rule" id="MF_01808"/>
    </source>
</evidence>
<evidence type="ECO:0000313" key="13">
    <source>
        <dbReference type="Proteomes" id="UP000014541"/>
    </source>
</evidence>
<evidence type="ECO:0000256" key="2">
    <source>
        <dbReference type="ARBA" id="ARBA00022490"/>
    </source>
</evidence>
<evidence type="ECO:0000256" key="8">
    <source>
        <dbReference type="ARBA" id="ARBA00023306"/>
    </source>
</evidence>
<dbReference type="PANTHER" id="PTHR30349:SF41">
    <property type="entry name" value="INTEGRASE_RECOMBINASE PROTEIN MJ0367-RELATED"/>
    <property type="match status" value="1"/>
</dbReference>
<dbReference type="PROSITE" id="PS51900">
    <property type="entry name" value="CB"/>
    <property type="match status" value="1"/>
</dbReference>
<dbReference type="SUPFAM" id="SSF56349">
    <property type="entry name" value="DNA breaking-rejoining enzymes"/>
    <property type="match status" value="1"/>
</dbReference>
<evidence type="ECO:0000256" key="6">
    <source>
        <dbReference type="ARBA" id="ARBA00023125"/>
    </source>
</evidence>
<keyword evidence="6 9" id="KW-0238">DNA-binding</keyword>
<keyword evidence="2 9" id="KW-0963">Cytoplasm</keyword>
<dbReference type="GO" id="GO:0009037">
    <property type="term" value="F:tyrosine-based site-specific recombinase activity"/>
    <property type="evidence" value="ECO:0007669"/>
    <property type="project" value="UniProtKB-UniRule"/>
</dbReference>
<evidence type="ECO:0000256" key="4">
    <source>
        <dbReference type="ARBA" id="ARBA00022829"/>
    </source>
</evidence>
<dbReference type="Proteomes" id="UP000014541">
    <property type="component" value="Unassembled WGS sequence"/>
</dbReference>
<dbReference type="HAMAP" id="MF_01808">
    <property type="entry name" value="Recomb_XerC_XerD"/>
    <property type="match status" value="1"/>
</dbReference>
<evidence type="ECO:0000256" key="7">
    <source>
        <dbReference type="ARBA" id="ARBA00023172"/>
    </source>
</evidence>
<dbReference type="OrthoDB" id="341301at2"/>
<feature type="active site" evidence="9">
    <location>
        <position position="282"/>
    </location>
</feature>
<comment type="subunit">
    <text evidence="9">Forms a cyclic heterotetrameric complex composed of two molecules of XerC and two molecules of XerD.</text>
</comment>
<comment type="similarity">
    <text evidence="9">Belongs to the 'phage' integrase family. XerC subfamily.</text>
</comment>
<protein>
    <recommendedName>
        <fullName evidence="9">Tyrosine recombinase XerC</fullName>
    </recommendedName>
</protein>